<reference evidence="22" key="1">
    <citation type="submission" date="2024-06" db="EMBL/GenBank/DDBJ databases">
        <title>Mesorhizobium karijinii sp. nov., a symbiont of the iconic Swainsona formosa from arid Australia.</title>
        <authorList>
            <person name="Hill Y.J."/>
            <person name="Watkin E.L.J."/>
            <person name="O'Hara G.W."/>
            <person name="Terpolilli J."/>
            <person name="Tye M.L."/>
            <person name="Kohlmeier M.G."/>
        </authorList>
    </citation>
    <scope>NUCLEOTIDE SEQUENCE</scope>
    <source>
        <strain evidence="22">WSM2240</strain>
    </source>
</reference>
<comment type="similarity">
    <text evidence="4 19">In the C-terminal section; belongs to the NnrD/CARKD family.</text>
</comment>
<keyword evidence="6 17" id="KW-0547">Nucleotide-binding</keyword>
<dbReference type="AlphaFoldDB" id="A0AAU8CY81"/>
<keyword evidence="10 17" id="KW-0520">NAD</keyword>
<dbReference type="EC" id="5.1.99.6" evidence="19"/>
<dbReference type="SUPFAM" id="SSF53613">
    <property type="entry name" value="Ribokinase-like"/>
    <property type="match status" value="1"/>
</dbReference>
<keyword evidence="13" id="KW-0511">Multifunctional enzyme</keyword>
<evidence type="ECO:0000256" key="10">
    <source>
        <dbReference type="ARBA" id="ARBA00023027"/>
    </source>
</evidence>
<dbReference type="PROSITE" id="PS51385">
    <property type="entry name" value="YJEF_N"/>
    <property type="match status" value="1"/>
</dbReference>
<dbReference type="InterPro" id="IPR036652">
    <property type="entry name" value="YjeF_N_dom_sf"/>
</dbReference>
<evidence type="ECO:0000256" key="13">
    <source>
        <dbReference type="ARBA" id="ARBA00023268"/>
    </source>
</evidence>
<evidence type="ECO:0000256" key="8">
    <source>
        <dbReference type="ARBA" id="ARBA00022857"/>
    </source>
</evidence>
<keyword evidence="9 18" id="KW-0630">Potassium</keyword>
<evidence type="ECO:0000259" key="20">
    <source>
        <dbReference type="PROSITE" id="PS51383"/>
    </source>
</evidence>
<dbReference type="CDD" id="cd01171">
    <property type="entry name" value="YXKO-related"/>
    <property type="match status" value="1"/>
</dbReference>
<comment type="function">
    <text evidence="14 19">Bifunctional enzyme that catalyzes the epimerization of the S- and R-forms of NAD(P)HX and the dehydration of the S-form of NAD(P)HX at the expense of ADP, which is converted to AMP. This allows the repair of both epimers of NAD(P)HX, a damaged form of NAD(P)H that is a result of enzymatic or heat-dependent hydration.</text>
</comment>
<evidence type="ECO:0000256" key="4">
    <source>
        <dbReference type="ARBA" id="ARBA00009524"/>
    </source>
</evidence>
<evidence type="ECO:0000256" key="19">
    <source>
        <dbReference type="PIRNR" id="PIRNR017184"/>
    </source>
</evidence>
<comment type="cofactor">
    <cofactor evidence="18 19">
        <name>K(+)</name>
        <dbReference type="ChEBI" id="CHEBI:29103"/>
    </cofactor>
    <text evidence="18 19">Binds 1 potassium ion per subunit.</text>
</comment>
<evidence type="ECO:0000313" key="22">
    <source>
        <dbReference type="EMBL" id="XCG51589.1"/>
    </source>
</evidence>
<comment type="catalytic activity">
    <reaction evidence="2 18 19">
        <text>(6R)-NADPHX = (6S)-NADPHX</text>
        <dbReference type="Rhea" id="RHEA:32227"/>
        <dbReference type="ChEBI" id="CHEBI:64076"/>
        <dbReference type="ChEBI" id="CHEBI:64077"/>
        <dbReference type="EC" id="5.1.99.6"/>
    </reaction>
</comment>
<dbReference type="GO" id="GO:0046872">
    <property type="term" value="F:metal ion binding"/>
    <property type="evidence" value="ECO:0007669"/>
    <property type="project" value="UniProtKB-UniRule"/>
</dbReference>
<feature type="binding site" evidence="18">
    <location>
        <position position="119"/>
    </location>
    <ligand>
        <name>K(+)</name>
        <dbReference type="ChEBI" id="CHEBI:29103"/>
    </ligand>
</feature>
<dbReference type="PANTHER" id="PTHR12592:SF0">
    <property type="entry name" value="ATP-DEPENDENT (S)-NAD(P)H-HYDRATE DEHYDRATASE"/>
    <property type="match status" value="1"/>
</dbReference>
<evidence type="ECO:0000256" key="6">
    <source>
        <dbReference type="ARBA" id="ARBA00022741"/>
    </source>
</evidence>
<comment type="caution">
    <text evidence="18">Lacks conserved residue(s) required for the propagation of feature annotation.</text>
</comment>
<comment type="cofactor">
    <cofactor evidence="17">
        <name>Mg(2+)</name>
        <dbReference type="ChEBI" id="CHEBI:18420"/>
    </cofactor>
</comment>
<dbReference type="NCBIfam" id="TIGR00196">
    <property type="entry name" value="yjeF_cterm"/>
    <property type="match status" value="1"/>
</dbReference>
<dbReference type="Pfam" id="PF01256">
    <property type="entry name" value="Carb_kinase"/>
    <property type="match status" value="1"/>
</dbReference>
<keyword evidence="8 17" id="KW-0521">NADP</keyword>
<evidence type="ECO:0000256" key="18">
    <source>
        <dbReference type="HAMAP-Rule" id="MF_01966"/>
    </source>
</evidence>
<organism evidence="22">
    <name type="scientific">Mesorhizobium sp. WSM2240</name>
    <dbReference type="NCBI Taxonomy" id="3228851"/>
    <lineage>
        <taxon>Bacteria</taxon>
        <taxon>Pseudomonadati</taxon>
        <taxon>Pseudomonadota</taxon>
        <taxon>Alphaproteobacteria</taxon>
        <taxon>Hyphomicrobiales</taxon>
        <taxon>Phyllobacteriaceae</taxon>
        <taxon>Mesorhizobium</taxon>
    </lineage>
</organism>
<dbReference type="InterPro" id="IPR000631">
    <property type="entry name" value="CARKD"/>
</dbReference>
<feature type="binding site" evidence="17">
    <location>
        <position position="443"/>
    </location>
    <ligand>
        <name>(6S)-NADPHX</name>
        <dbReference type="ChEBI" id="CHEBI:64076"/>
    </ligand>
</feature>
<dbReference type="GO" id="GO:0052855">
    <property type="term" value="F:ADP-dependent NAD(P)H-hydrate dehydratase activity"/>
    <property type="evidence" value="ECO:0007669"/>
    <property type="project" value="UniProtKB-UniRule"/>
</dbReference>
<dbReference type="SUPFAM" id="SSF64153">
    <property type="entry name" value="YjeF N-terminal domain-like"/>
    <property type="match status" value="1"/>
</dbReference>
<evidence type="ECO:0000256" key="9">
    <source>
        <dbReference type="ARBA" id="ARBA00022958"/>
    </source>
</evidence>
<dbReference type="PIRSF" id="PIRSF017184">
    <property type="entry name" value="Nnr"/>
    <property type="match status" value="1"/>
</dbReference>
<comment type="subunit">
    <text evidence="17">Homotetramer.</text>
</comment>
<comment type="catalytic activity">
    <reaction evidence="1 18 19">
        <text>(6R)-NADHX = (6S)-NADHX</text>
        <dbReference type="Rhea" id="RHEA:32215"/>
        <dbReference type="ChEBI" id="CHEBI:64074"/>
        <dbReference type="ChEBI" id="CHEBI:64075"/>
        <dbReference type="EC" id="5.1.99.6"/>
    </reaction>
</comment>
<evidence type="ECO:0000256" key="15">
    <source>
        <dbReference type="ARBA" id="ARBA00048238"/>
    </source>
</evidence>
<feature type="binding site" evidence="18">
    <location>
        <begin position="123"/>
        <end position="129"/>
    </location>
    <ligand>
        <name>(6S)-NADPHX</name>
        <dbReference type="ChEBI" id="CHEBI:64076"/>
    </ligand>
</feature>
<dbReference type="PROSITE" id="PS51383">
    <property type="entry name" value="YJEF_C_3"/>
    <property type="match status" value="1"/>
</dbReference>
<feature type="binding site" evidence="17">
    <location>
        <position position="255"/>
    </location>
    <ligand>
        <name>(6S)-NADPHX</name>
        <dbReference type="ChEBI" id="CHEBI:64076"/>
    </ligand>
</feature>
<evidence type="ECO:0000259" key="21">
    <source>
        <dbReference type="PROSITE" id="PS51385"/>
    </source>
</evidence>
<feature type="binding site" evidence="18">
    <location>
        <position position="60"/>
    </location>
    <ligand>
        <name>K(+)</name>
        <dbReference type="ChEBI" id="CHEBI:29103"/>
    </ligand>
</feature>
<accession>A0AAU8CY81</accession>
<dbReference type="GO" id="GO:0005524">
    <property type="term" value="F:ATP binding"/>
    <property type="evidence" value="ECO:0007669"/>
    <property type="project" value="UniProtKB-UniRule"/>
</dbReference>
<proteinExistence type="inferred from homology"/>
<dbReference type="PROSITE" id="PS01050">
    <property type="entry name" value="YJEF_C_2"/>
    <property type="match status" value="1"/>
</dbReference>
<feature type="binding site" evidence="17">
    <location>
        <position position="442"/>
    </location>
    <ligand>
        <name>AMP</name>
        <dbReference type="ChEBI" id="CHEBI:456215"/>
    </ligand>
</feature>
<dbReference type="InterPro" id="IPR030677">
    <property type="entry name" value="Nnr"/>
</dbReference>
<evidence type="ECO:0000256" key="11">
    <source>
        <dbReference type="ARBA" id="ARBA00023235"/>
    </source>
</evidence>
<evidence type="ECO:0000256" key="2">
    <source>
        <dbReference type="ARBA" id="ARBA00000909"/>
    </source>
</evidence>
<sequence>MSNEILTPREMAEADRLAIAAGPFSGIQLMRNAGAAVAAEVLRRSPAAIRVHVLCGPGNNGGDGYVVARLLADTGVRVSVWAEGRPKAGSDAVQAATECPIEAQPISGFRPESGDVVVDALYGAGLSKPLSPNVVAAIHKCREAGIPVVAVDLPSGISGETGHPVGNEAFGADVTVTFARKKPGHLLLPGRQACGNIIVADIGIGADIVGAVGPKCFENGPALWCGAYPMPAADTHKYRRGHVGVFSGGPSSTGAARLSAFAAARAGAGAVTVLSPGSALATNAAHLTSIMLRRIDDIDGARAFISDRKPSALVLGPGFGVGEPLRELALAILETAGVEASLVLDADGITSFHDAPASLFITAGAKDAAALVLTPHEGEFGRLFSDIARDTELSKLEKARKAAARSHGVVIYKGPDTVIASPDGRAAINTNGTPLLATAGSGDVLSGIVAALLAQGMPVFEAACAAVWMHAEAARRFGPGLIAEDLPLALLPVLRDLLAEVAGGSGG</sequence>
<dbReference type="GO" id="GO:0046496">
    <property type="term" value="P:nicotinamide nucleotide metabolic process"/>
    <property type="evidence" value="ECO:0007669"/>
    <property type="project" value="UniProtKB-UniRule"/>
</dbReference>
<keyword evidence="7 17" id="KW-0067">ATP-binding</keyword>
<dbReference type="HAMAP" id="MF_01966">
    <property type="entry name" value="NADHX_epimerase"/>
    <property type="match status" value="1"/>
</dbReference>
<dbReference type="InterPro" id="IPR004443">
    <property type="entry name" value="YjeF_N_dom"/>
</dbReference>
<keyword evidence="12 17" id="KW-0456">Lyase</keyword>
<keyword evidence="5 18" id="KW-0479">Metal-binding</keyword>
<protein>
    <recommendedName>
        <fullName evidence="19">Bifunctional NAD(P)H-hydrate repair enzyme</fullName>
    </recommendedName>
    <alternativeName>
        <fullName evidence="19">Nicotinamide nucleotide repair protein</fullName>
    </alternativeName>
    <domain>
        <recommendedName>
            <fullName evidence="19">ADP-dependent (S)-NAD(P)H-hydrate dehydratase</fullName>
            <ecNumber evidence="19">4.2.1.136</ecNumber>
        </recommendedName>
        <alternativeName>
            <fullName evidence="19">ADP-dependent NAD(P)HX dehydratase</fullName>
        </alternativeName>
    </domain>
    <domain>
        <recommendedName>
            <fullName evidence="19">NAD(P)H-hydrate epimerase</fullName>
            <ecNumber evidence="19">5.1.99.6</ecNumber>
        </recommendedName>
    </domain>
</protein>
<feature type="domain" description="YjeF C-terminal" evidence="20">
    <location>
        <begin position="220"/>
        <end position="497"/>
    </location>
</feature>
<feature type="binding site" evidence="17">
    <location>
        <position position="318"/>
    </location>
    <ligand>
        <name>(6S)-NADPHX</name>
        <dbReference type="ChEBI" id="CHEBI:64076"/>
    </ligand>
</feature>
<dbReference type="RefSeq" id="WP_353645967.1">
    <property type="nucleotide sequence ID" value="NZ_CP159253.1"/>
</dbReference>
<dbReference type="EC" id="4.2.1.136" evidence="19"/>
<dbReference type="InterPro" id="IPR029056">
    <property type="entry name" value="Ribokinase-like"/>
</dbReference>
<dbReference type="EMBL" id="CP159253">
    <property type="protein sequence ID" value="XCG51589.1"/>
    <property type="molecule type" value="Genomic_DNA"/>
</dbReference>
<comment type="catalytic activity">
    <reaction evidence="15 17 19">
        <text>(6S)-NADHX + ADP = AMP + phosphate + NADH + H(+)</text>
        <dbReference type="Rhea" id="RHEA:32223"/>
        <dbReference type="ChEBI" id="CHEBI:15378"/>
        <dbReference type="ChEBI" id="CHEBI:43474"/>
        <dbReference type="ChEBI" id="CHEBI:57945"/>
        <dbReference type="ChEBI" id="CHEBI:64074"/>
        <dbReference type="ChEBI" id="CHEBI:456215"/>
        <dbReference type="ChEBI" id="CHEBI:456216"/>
        <dbReference type="EC" id="4.2.1.136"/>
    </reaction>
</comment>
<feature type="domain" description="YjeF N-terminal" evidence="21">
    <location>
        <begin position="11"/>
        <end position="210"/>
    </location>
</feature>
<evidence type="ECO:0000256" key="7">
    <source>
        <dbReference type="ARBA" id="ARBA00022840"/>
    </source>
</evidence>
<dbReference type="PANTHER" id="PTHR12592">
    <property type="entry name" value="ATP-DEPENDENT (S)-NAD(P)H-HYDRATE DEHYDRATASE FAMILY MEMBER"/>
    <property type="match status" value="1"/>
</dbReference>
<feature type="binding site" evidence="18">
    <location>
        <position position="155"/>
    </location>
    <ligand>
        <name>K(+)</name>
        <dbReference type="ChEBI" id="CHEBI:29103"/>
    </ligand>
</feature>
<name>A0AAU8CY81_9HYPH</name>
<feature type="binding site" evidence="18">
    <location>
        <position position="152"/>
    </location>
    <ligand>
        <name>(6S)-NADPHX</name>
        <dbReference type="ChEBI" id="CHEBI:64076"/>
    </ligand>
</feature>
<comment type="catalytic activity">
    <reaction evidence="16 17 19">
        <text>(6S)-NADPHX + ADP = AMP + phosphate + NADPH + H(+)</text>
        <dbReference type="Rhea" id="RHEA:32235"/>
        <dbReference type="ChEBI" id="CHEBI:15378"/>
        <dbReference type="ChEBI" id="CHEBI:43474"/>
        <dbReference type="ChEBI" id="CHEBI:57783"/>
        <dbReference type="ChEBI" id="CHEBI:64076"/>
        <dbReference type="ChEBI" id="CHEBI:456215"/>
        <dbReference type="ChEBI" id="CHEBI:456216"/>
        <dbReference type="EC" id="4.2.1.136"/>
    </reaction>
</comment>
<evidence type="ECO:0000256" key="1">
    <source>
        <dbReference type="ARBA" id="ARBA00000013"/>
    </source>
</evidence>
<comment type="similarity">
    <text evidence="3 19">In the N-terminal section; belongs to the NnrE/AIBP family.</text>
</comment>
<dbReference type="Gene3D" id="3.40.50.10260">
    <property type="entry name" value="YjeF N-terminal domain"/>
    <property type="match status" value="1"/>
</dbReference>
<evidence type="ECO:0000256" key="5">
    <source>
        <dbReference type="ARBA" id="ARBA00022723"/>
    </source>
</evidence>
<comment type="similarity">
    <text evidence="17">Belongs to the NnrD/CARKD family.</text>
</comment>
<feature type="binding site" evidence="17">
    <location>
        <begin position="413"/>
        <end position="417"/>
    </location>
    <ligand>
        <name>AMP</name>
        <dbReference type="ChEBI" id="CHEBI:456215"/>
    </ligand>
</feature>
<evidence type="ECO:0000256" key="14">
    <source>
        <dbReference type="ARBA" id="ARBA00025153"/>
    </source>
</evidence>
<dbReference type="HAMAP" id="MF_01965">
    <property type="entry name" value="NADHX_dehydratase"/>
    <property type="match status" value="1"/>
</dbReference>
<dbReference type="GO" id="GO:0052856">
    <property type="term" value="F:NAD(P)HX epimerase activity"/>
    <property type="evidence" value="ECO:0007669"/>
    <property type="project" value="UniProtKB-UniRule"/>
</dbReference>
<gene>
    <name evidence="17" type="primary">nnrD</name>
    <name evidence="18" type="synonym">nnrE</name>
    <name evidence="22" type="ORF">ABVK50_10095</name>
</gene>
<dbReference type="GO" id="GO:0110051">
    <property type="term" value="P:metabolite repair"/>
    <property type="evidence" value="ECO:0007669"/>
    <property type="project" value="TreeGrafter"/>
</dbReference>
<dbReference type="InterPro" id="IPR017953">
    <property type="entry name" value="Carbohydrate_kinase_pred_CS"/>
</dbReference>
<evidence type="ECO:0000256" key="3">
    <source>
        <dbReference type="ARBA" id="ARBA00006001"/>
    </source>
</evidence>
<comment type="function">
    <text evidence="18">Catalyzes the epimerization of the S- and R-forms of NAD(P)HX, a damaged form of NAD(P)H that is a result of enzymatic or heat-dependent hydration. This is a prerequisite for the S-specific NAD(P)H-hydrate dehydratase to allow the repair of both epimers of NAD(P)HX.</text>
</comment>
<evidence type="ECO:0000256" key="17">
    <source>
        <dbReference type="HAMAP-Rule" id="MF_01965"/>
    </source>
</evidence>
<feature type="binding site" evidence="17">
    <location>
        <position position="376"/>
    </location>
    <ligand>
        <name>(6S)-NADPHX</name>
        <dbReference type="ChEBI" id="CHEBI:64076"/>
    </ligand>
</feature>
<evidence type="ECO:0000256" key="16">
    <source>
        <dbReference type="ARBA" id="ARBA00049209"/>
    </source>
</evidence>
<dbReference type="NCBIfam" id="TIGR00197">
    <property type="entry name" value="yjeF_nterm"/>
    <property type="match status" value="1"/>
</dbReference>
<feature type="binding site" evidence="18">
    <location>
        <begin position="59"/>
        <end position="63"/>
    </location>
    <ligand>
        <name>(6S)-NADPHX</name>
        <dbReference type="ChEBI" id="CHEBI:64076"/>
    </ligand>
</feature>
<dbReference type="Pfam" id="PF03853">
    <property type="entry name" value="YjeF_N"/>
    <property type="match status" value="1"/>
</dbReference>
<evidence type="ECO:0000256" key="12">
    <source>
        <dbReference type="ARBA" id="ARBA00023239"/>
    </source>
</evidence>
<keyword evidence="11 18" id="KW-0413">Isomerase</keyword>
<dbReference type="Gene3D" id="3.40.1190.20">
    <property type="match status" value="1"/>
</dbReference>
<comment type="function">
    <text evidence="17">Catalyzes the dehydration of the S-form of NAD(P)HX at the expense of ADP, which is converted to AMP. Together with NAD(P)HX epimerase, which catalyzes the epimerization of the S- and R-forms, the enzyme allows the repair of both epimers of NAD(P)HX, a damaged form of NAD(P)H that is a result of enzymatic or heat-dependent hydration.</text>
</comment>
<comment type="similarity">
    <text evidence="18">Belongs to the NnrE/AIBP family.</text>
</comment>